<reference evidence="2" key="1">
    <citation type="journal article" date="2015" name="Nature">
        <title>Complex archaea that bridge the gap between prokaryotes and eukaryotes.</title>
        <authorList>
            <person name="Spang A."/>
            <person name="Saw J.H."/>
            <person name="Jorgensen S.L."/>
            <person name="Zaremba-Niedzwiedzka K."/>
            <person name="Martijn J."/>
            <person name="Lind A.E."/>
            <person name="van Eijk R."/>
            <person name="Schleper C."/>
            <person name="Guy L."/>
            <person name="Ettema T.J."/>
        </authorList>
    </citation>
    <scope>NUCLEOTIDE SEQUENCE</scope>
</reference>
<comment type="caution">
    <text evidence="2">The sequence shown here is derived from an EMBL/GenBank/DDBJ whole genome shotgun (WGS) entry which is preliminary data.</text>
</comment>
<accession>A0A0F9U458</accession>
<gene>
    <name evidence="2" type="ORF">LCGC14_0313590</name>
</gene>
<proteinExistence type="predicted"/>
<name>A0A0F9U458_9ZZZZ</name>
<feature type="region of interest" description="Disordered" evidence="1">
    <location>
        <begin position="82"/>
        <end position="114"/>
    </location>
</feature>
<feature type="compositionally biased region" description="Basic and acidic residues" evidence="1">
    <location>
        <begin position="82"/>
        <end position="93"/>
    </location>
</feature>
<evidence type="ECO:0000313" key="2">
    <source>
        <dbReference type="EMBL" id="KKN82092.1"/>
    </source>
</evidence>
<dbReference type="AlphaFoldDB" id="A0A0F9U458"/>
<sequence length="114" mass="12462">MTPKREGRALPPDTPPERHGVITLNVKAQGANLNAELQVMGDLTIGEIAVALEFRGRMARQQVGAEAAKAELLPMVEKLQHQAETMEKAKETPPEVPVGKPPDLKRPRRSRAKA</sequence>
<organism evidence="2">
    <name type="scientific">marine sediment metagenome</name>
    <dbReference type="NCBI Taxonomy" id="412755"/>
    <lineage>
        <taxon>unclassified sequences</taxon>
        <taxon>metagenomes</taxon>
        <taxon>ecological metagenomes</taxon>
    </lineage>
</organism>
<dbReference type="EMBL" id="LAZR01000206">
    <property type="protein sequence ID" value="KKN82092.1"/>
    <property type="molecule type" value="Genomic_DNA"/>
</dbReference>
<protein>
    <submittedName>
        <fullName evidence="2">Uncharacterized protein</fullName>
    </submittedName>
</protein>
<evidence type="ECO:0000256" key="1">
    <source>
        <dbReference type="SAM" id="MobiDB-lite"/>
    </source>
</evidence>